<evidence type="ECO:0000313" key="3">
    <source>
        <dbReference type="Proteomes" id="UP001596157"/>
    </source>
</evidence>
<proteinExistence type="predicted"/>
<dbReference type="Gene3D" id="3.40.50.2000">
    <property type="entry name" value="Glycogen Phosphorylase B"/>
    <property type="match status" value="1"/>
</dbReference>
<dbReference type="Pfam" id="PF13302">
    <property type="entry name" value="Acetyltransf_3"/>
    <property type="match status" value="1"/>
</dbReference>
<dbReference type="Gene3D" id="3.40.630.30">
    <property type="match status" value="1"/>
</dbReference>
<dbReference type="SUPFAM" id="SSF53756">
    <property type="entry name" value="UDP-Glycosyltransferase/glycogen phosphorylase"/>
    <property type="match status" value="1"/>
</dbReference>
<dbReference type="EMBL" id="JBHSKF010000018">
    <property type="protein sequence ID" value="MFC5290683.1"/>
    <property type="molecule type" value="Genomic_DNA"/>
</dbReference>
<dbReference type="PROSITE" id="PS51186">
    <property type="entry name" value="GNAT"/>
    <property type="match status" value="1"/>
</dbReference>
<reference evidence="3" key="1">
    <citation type="journal article" date="2019" name="Int. J. Syst. Evol. Microbiol.">
        <title>The Global Catalogue of Microorganisms (GCM) 10K type strain sequencing project: providing services to taxonomists for standard genome sequencing and annotation.</title>
        <authorList>
            <consortium name="The Broad Institute Genomics Platform"/>
            <consortium name="The Broad Institute Genome Sequencing Center for Infectious Disease"/>
            <person name="Wu L."/>
            <person name="Ma J."/>
        </authorList>
    </citation>
    <scope>NUCLEOTIDE SEQUENCE [LARGE SCALE GENOMIC DNA]</scope>
    <source>
        <strain evidence="3">CCUG 59778</strain>
    </source>
</reference>
<dbReference type="EC" id="2.3.1.-" evidence="2"/>
<gene>
    <name evidence="2" type="ORF">ACFPM7_26815</name>
</gene>
<feature type="domain" description="N-acetyltransferase" evidence="1">
    <location>
        <begin position="289"/>
        <end position="432"/>
    </location>
</feature>
<accession>A0ABW0EWE5</accession>
<sequence length="432" mass="45421">MTSLLLRADAGPGVGVGHLARCAAVAEEALARGWDVTLAGTFTGADWLLAQLPGVEVRPDWAPADVVHIDHYGEITPSPSLVVSMEDGPFGRRRADIAVDANLARSDRPDDGTPLVLRGPVYAPLRSAVRAARGLPRPARERPRVVVSMGGGAAAEHVEAAVAAILSTGVPADVLAISAQAISARPGVEYSGPRTDLPALLADADLVVSAAGVTLLELCCIGVPTALVVIAENQRPGYTAALDRGVAVGLPDLPALLADPAARARTAAAARRAVDGHGARRLLNAVAGITLRRATPADSDLLLTWRNDPTTRRWSLTQDPVPVEDHRRWLAKALTDRVLLVAEERGTPVGTVRFDPRAPGEAEVSITLAPTARGRSLARPVLEAAHDELPGVRFLALIHRDNHVSRRLFAAAGYRPAGLPPDGPFEVTVREP</sequence>
<dbReference type="InterPro" id="IPR016181">
    <property type="entry name" value="Acyl_CoA_acyltransferase"/>
</dbReference>
<evidence type="ECO:0000259" key="1">
    <source>
        <dbReference type="PROSITE" id="PS51186"/>
    </source>
</evidence>
<keyword evidence="2" id="KW-0012">Acyltransferase</keyword>
<organism evidence="2 3">
    <name type="scientific">Actinokineospora guangxiensis</name>
    <dbReference type="NCBI Taxonomy" id="1490288"/>
    <lineage>
        <taxon>Bacteria</taxon>
        <taxon>Bacillati</taxon>
        <taxon>Actinomycetota</taxon>
        <taxon>Actinomycetes</taxon>
        <taxon>Pseudonocardiales</taxon>
        <taxon>Pseudonocardiaceae</taxon>
        <taxon>Actinokineospora</taxon>
    </lineage>
</organism>
<dbReference type="GO" id="GO:0016746">
    <property type="term" value="F:acyltransferase activity"/>
    <property type="evidence" value="ECO:0007669"/>
    <property type="project" value="UniProtKB-KW"/>
</dbReference>
<dbReference type="RefSeq" id="WP_378250578.1">
    <property type="nucleotide sequence ID" value="NZ_JBHSKF010000018.1"/>
</dbReference>
<name>A0ABW0EWE5_9PSEU</name>
<keyword evidence="2" id="KW-0808">Transferase</keyword>
<dbReference type="Proteomes" id="UP001596157">
    <property type="component" value="Unassembled WGS sequence"/>
</dbReference>
<protein>
    <submittedName>
        <fullName evidence="2">GNAT family N-acetyltransferase</fullName>
        <ecNumber evidence="2">2.3.1.-</ecNumber>
    </submittedName>
</protein>
<comment type="caution">
    <text evidence="2">The sequence shown here is derived from an EMBL/GenBank/DDBJ whole genome shotgun (WGS) entry which is preliminary data.</text>
</comment>
<dbReference type="InterPro" id="IPR000182">
    <property type="entry name" value="GNAT_dom"/>
</dbReference>
<dbReference type="SUPFAM" id="SSF55729">
    <property type="entry name" value="Acyl-CoA N-acyltransferases (Nat)"/>
    <property type="match status" value="1"/>
</dbReference>
<evidence type="ECO:0000313" key="2">
    <source>
        <dbReference type="EMBL" id="MFC5290683.1"/>
    </source>
</evidence>
<keyword evidence="3" id="KW-1185">Reference proteome</keyword>